<dbReference type="RefSeq" id="WP_012835785.1">
    <property type="nucleotide sequence ID" value="NC_013441.1"/>
</dbReference>
<gene>
    <name evidence="12" type="ordered locus">Gbro_4122</name>
</gene>
<keyword evidence="6 9" id="KW-0227">DNA damage</keyword>
<evidence type="ECO:0000256" key="7">
    <source>
        <dbReference type="ARBA" id="ARBA00023204"/>
    </source>
</evidence>
<proteinExistence type="inferred from homology"/>
<comment type="function">
    <text evidence="9">Involved in the cellular defense against the biological effects of O6-methylguanine (O6-MeG) and O4-methylthymine (O4-MeT) in DNA. Repairs the methylated nucleobase in DNA by stoichiometrically transferring the methyl group to a cysteine residue in the enzyme. This is a suicide reaction: the enzyme is irreversibly inactivated.</text>
</comment>
<dbReference type="HAMAP" id="MF_00772">
    <property type="entry name" value="OGT"/>
    <property type="match status" value="1"/>
</dbReference>
<dbReference type="SUPFAM" id="SSF53155">
    <property type="entry name" value="Methylated DNA-protein cysteine methyltransferase domain"/>
    <property type="match status" value="1"/>
</dbReference>
<dbReference type="EC" id="2.1.1.63" evidence="9"/>
<dbReference type="InterPro" id="IPR036217">
    <property type="entry name" value="MethylDNA_cys_MeTrfase_DNAb"/>
</dbReference>
<keyword evidence="13" id="KW-1185">Reference proteome</keyword>
<evidence type="ECO:0000256" key="8">
    <source>
        <dbReference type="ARBA" id="ARBA00049348"/>
    </source>
</evidence>
<evidence type="ECO:0000256" key="3">
    <source>
        <dbReference type="ARBA" id="ARBA00022490"/>
    </source>
</evidence>
<evidence type="ECO:0000259" key="11">
    <source>
        <dbReference type="Pfam" id="PF02870"/>
    </source>
</evidence>
<dbReference type="eggNOG" id="COG0350">
    <property type="taxonomic scope" value="Bacteria"/>
</dbReference>
<evidence type="ECO:0000313" key="13">
    <source>
        <dbReference type="Proteomes" id="UP000001219"/>
    </source>
</evidence>
<dbReference type="STRING" id="526226.Gbro_4122"/>
<comment type="catalytic activity">
    <reaction evidence="8 9">
        <text>a 6-O-methyl-2'-deoxyguanosine in DNA + L-cysteinyl-[protein] = S-methyl-L-cysteinyl-[protein] + a 2'-deoxyguanosine in DNA</text>
        <dbReference type="Rhea" id="RHEA:24000"/>
        <dbReference type="Rhea" id="RHEA-COMP:10131"/>
        <dbReference type="Rhea" id="RHEA-COMP:10132"/>
        <dbReference type="Rhea" id="RHEA-COMP:11367"/>
        <dbReference type="Rhea" id="RHEA-COMP:11368"/>
        <dbReference type="ChEBI" id="CHEBI:29950"/>
        <dbReference type="ChEBI" id="CHEBI:82612"/>
        <dbReference type="ChEBI" id="CHEBI:85445"/>
        <dbReference type="ChEBI" id="CHEBI:85448"/>
        <dbReference type="EC" id="2.1.1.63"/>
    </reaction>
</comment>
<evidence type="ECO:0000256" key="2">
    <source>
        <dbReference type="ARBA" id="ARBA00008711"/>
    </source>
</evidence>
<dbReference type="InterPro" id="IPR014048">
    <property type="entry name" value="MethylDNA_cys_MeTrfase_DNA-bd"/>
</dbReference>
<comment type="similarity">
    <text evidence="2 9">Belongs to the MGMT family.</text>
</comment>
<dbReference type="InterPro" id="IPR008332">
    <property type="entry name" value="MethylG_MeTrfase_N"/>
</dbReference>
<evidence type="ECO:0000256" key="1">
    <source>
        <dbReference type="ARBA" id="ARBA00001286"/>
    </source>
</evidence>
<dbReference type="SUPFAM" id="SSF46767">
    <property type="entry name" value="Methylated DNA-protein cysteine methyltransferase, C-terminal domain"/>
    <property type="match status" value="1"/>
</dbReference>
<dbReference type="NCBIfam" id="TIGR00589">
    <property type="entry name" value="ogt"/>
    <property type="match status" value="1"/>
</dbReference>
<dbReference type="InterPro" id="IPR001497">
    <property type="entry name" value="MethylDNA_cys_MeTrfase_AS"/>
</dbReference>
<dbReference type="PANTHER" id="PTHR10815">
    <property type="entry name" value="METHYLATED-DNA--PROTEIN-CYSTEINE METHYLTRANSFERASE"/>
    <property type="match status" value="1"/>
</dbReference>
<dbReference type="CDD" id="cd06445">
    <property type="entry name" value="ATase"/>
    <property type="match status" value="1"/>
</dbReference>
<feature type="domain" description="Methylguanine DNA methyltransferase ribonuclease-like" evidence="11">
    <location>
        <begin position="6"/>
        <end position="77"/>
    </location>
</feature>
<protein>
    <recommendedName>
        <fullName evidence="9">Methylated-DNA--protein-cysteine methyltransferase</fullName>
        <ecNumber evidence="9">2.1.1.63</ecNumber>
    </recommendedName>
    <alternativeName>
        <fullName evidence="9">6-O-methylguanine-DNA methyltransferase</fullName>
        <shortName evidence="9">MGMT</shortName>
    </alternativeName>
    <alternativeName>
        <fullName evidence="9">O-6-methylguanine-DNA-alkyltransferase</fullName>
    </alternativeName>
</protein>
<feature type="domain" description="Methylated-DNA-[protein]-cysteine S-methyltransferase DNA binding" evidence="10">
    <location>
        <begin position="83"/>
        <end position="161"/>
    </location>
</feature>
<organism evidence="12 13">
    <name type="scientific">Gordonia bronchialis (strain ATCC 25592 / DSM 43247 / BCRC 13721 / JCM 3198 / KCTC 3076 / NBRC 16047 / NCTC 10667)</name>
    <name type="common">Rhodococcus bronchialis</name>
    <dbReference type="NCBI Taxonomy" id="526226"/>
    <lineage>
        <taxon>Bacteria</taxon>
        <taxon>Bacillati</taxon>
        <taxon>Actinomycetota</taxon>
        <taxon>Actinomycetes</taxon>
        <taxon>Mycobacteriales</taxon>
        <taxon>Gordoniaceae</taxon>
        <taxon>Gordonia</taxon>
    </lineage>
</organism>
<reference evidence="13" key="1">
    <citation type="submission" date="2009-10" db="EMBL/GenBank/DDBJ databases">
        <title>The complete chromosome of Gordonia bronchialis DSM 43247.</title>
        <authorList>
            <consortium name="US DOE Joint Genome Institute (JGI-PGF)"/>
            <person name="Lucas S."/>
            <person name="Copeland A."/>
            <person name="Lapidus A."/>
            <person name="Glavina del Rio T."/>
            <person name="Dalin E."/>
            <person name="Tice H."/>
            <person name="Bruce D."/>
            <person name="Goodwin L."/>
            <person name="Pitluck S."/>
            <person name="Kyrpides N."/>
            <person name="Mavromatis K."/>
            <person name="Ivanova N."/>
            <person name="Ovchinnikova G."/>
            <person name="Saunders E."/>
            <person name="Brettin T."/>
            <person name="Detter J.C."/>
            <person name="Han C."/>
            <person name="Larimer F."/>
            <person name="Land M."/>
            <person name="Hauser L."/>
            <person name="Markowitz V."/>
            <person name="Cheng J.-F."/>
            <person name="Hugenholtz P."/>
            <person name="Woyke T."/>
            <person name="Wu D."/>
            <person name="Jando M."/>
            <person name="Schneider S."/>
            <person name="Goeker M."/>
            <person name="Klenk H.-P."/>
            <person name="Eisen J.A."/>
        </authorList>
    </citation>
    <scope>NUCLEOTIDE SEQUENCE [LARGE SCALE GENOMIC DNA]</scope>
    <source>
        <strain evidence="13">ATCC 25592 / DSM 43247 / BCRC 13721 / JCM 3198 / KCTC 3076 / NBRC 16047 / NCTC 10667</strain>
    </source>
</reference>
<dbReference type="InterPro" id="IPR023546">
    <property type="entry name" value="MGMT"/>
</dbReference>
<dbReference type="EMBL" id="CP001802">
    <property type="protein sequence ID" value="ACY23284.1"/>
    <property type="molecule type" value="Genomic_DNA"/>
</dbReference>
<dbReference type="GO" id="GO:0003908">
    <property type="term" value="F:methylated-DNA-[protein]-cysteine S-methyltransferase activity"/>
    <property type="evidence" value="ECO:0007669"/>
    <property type="project" value="UniProtKB-UniRule"/>
</dbReference>
<keyword evidence="7 9" id="KW-0234">DNA repair</keyword>
<dbReference type="KEGG" id="gbr:Gbro_4122"/>
<dbReference type="Pfam" id="PF02870">
    <property type="entry name" value="Methyltransf_1N"/>
    <property type="match status" value="1"/>
</dbReference>
<reference evidence="12 13" key="2">
    <citation type="journal article" date="2010" name="Stand. Genomic Sci.">
        <title>Complete genome sequence of Gordonia bronchialis type strain (3410).</title>
        <authorList>
            <person name="Ivanova N."/>
            <person name="Sikorski J."/>
            <person name="Jando M."/>
            <person name="Lapidus A."/>
            <person name="Nolan M."/>
            <person name="Lucas S."/>
            <person name="Del Rio T.G."/>
            <person name="Tice H."/>
            <person name="Copeland A."/>
            <person name="Cheng J.F."/>
            <person name="Chen F."/>
            <person name="Bruce D."/>
            <person name="Goodwin L."/>
            <person name="Pitluck S."/>
            <person name="Mavromatis K."/>
            <person name="Ovchinnikova G."/>
            <person name="Pati A."/>
            <person name="Chen A."/>
            <person name="Palaniappan K."/>
            <person name="Land M."/>
            <person name="Hauser L."/>
            <person name="Chang Y.J."/>
            <person name="Jeffries C.D."/>
            <person name="Chain P."/>
            <person name="Saunders E."/>
            <person name="Han C."/>
            <person name="Detter J.C."/>
            <person name="Brettin T."/>
            <person name="Rohde M."/>
            <person name="Goker M."/>
            <person name="Bristow J."/>
            <person name="Eisen J.A."/>
            <person name="Markowitz V."/>
            <person name="Hugenholtz P."/>
            <person name="Klenk H.P."/>
            <person name="Kyrpides N.C."/>
        </authorList>
    </citation>
    <scope>NUCLEOTIDE SEQUENCE [LARGE SCALE GENOMIC DNA]</scope>
    <source>
        <strain evidence="13">ATCC 25592 / DSM 43247 / BCRC 13721 / JCM 3198 / KCTC 3076 / NBRC 16047 / NCTC 10667</strain>
    </source>
</reference>
<evidence type="ECO:0000256" key="9">
    <source>
        <dbReference type="HAMAP-Rule" id="MF_00772"/>
    </source>
</evidence>
<keyword evidence="5 9" id="KW-0808">Transferase</keyword>
<evidence type="ECO:0000256" key="6">
    <source>
        <dbReference type="ARBA" id="ARBA00022763"/>
    </source>
</evidence>
<dbReference type="PROSITE" id="PS00374">
    <property type="entry name" value="MGMT"/>
    <property type="match status" value="1"/>
</dbReference>
<sequence length="171" mass="18448">MTDDRHAIIDTTLCSIALAASGENLVGLAFELDGHYSAGATIGPVVDSAHDPLLRAAHTQLTEYLTGDRRDFDLPLATHGDAFSEQVWALLREIPYGETTTYGAIATALGNPRFAQRVGQVVGRNPIGIIIPCHRVIGADGTLTGFGGGLDRKRRLLDLEEPAERRAERLF</sequence>
<dbReference type="GO" id="GO:0032259">
    <property type="term" value="P:methylation"/>
    <property type="evidence" value="ECO:0007669"/>
    <property type="project" value="UniProtKB-KW"/>
</dbReference>
<evidence type="ECO:0000256" key="5">
    <source>
        <dbReference type="ARBA" id="ARBA00022679"/>
    </source>
</evidence>
<dbReference type="Pfam" id="PF01035">
    <property type="entry name" value="DNA_binding_1"/>
    <property type="match status" value="1"/>
</dbReference>
<dbReference type="PANTHER" id="PTHR10815:SF5">
    <property type="entry name" value="METHYLATED-DNA--PROTEIN-CYSTEINE METHYLTRANSFERASE"/>
    <property type="match status" value="1"/>
</dbReference>
<dbReference type="GO" id="GO:0005737">
    <property type="term" value="C:cytoplasm"/>
    <property type="evidence" value="ECO:0007669"/>
    <property type="project" value="UniProtKB-SubCell"/>
</dbReference>
<dbReference type="Gene3D" id="1.10.10.10">
    <property type="entry name" value="Winged helix-like DNA-binding domain superfamily/Winged helix DNA-binding domain"/>
    <property type="match status" value="1"/>
</dbReference>
<evidence type="ECO:0000313" key="12">
    <source>
        <dbReference type="EMBL" id="ACY23284.1"/>
    </source>
</evidence>
<dbReference type="InterPro" id="IPR036631">
    <property type="entry name" value="MGMT_N_sf"/>
</dbReference>
<comment type="catalytic activity">
    <reaction evidence="1 9">
        <text>a 4-O-methyl-thymidine in DNA + L-cysteinyl-[protein] = a thymidine in DNA + S-methyl-L-cysteinyl-[protein]</text>
        <dbReference type="Rhea" id="RHEA:53428"/>
        <dbReference type="Rhea" id="RHEA-COMP:10131"/>
        <dbReference type="Rhea" id="RHEA-COMP:10132"/>
        <dbReference type="Rhea" id="RHEA-COMP:13555"/>
        <dbReference type="Rhea" id="RHEA-COMP:13556"/>
        <dbReference type="ChEBI" id="CHEBI:29950"/>
        <dbReference type="ChEBI" id="CHEBI:82612"/>
        <dbReference type="ChEBI" id="CHEBI:137386"/>
        <dbReference type="ChEBI" id="CHEBI:137387"/>
        <dbReference type="EC" id="2.1.1.63"/>
    </reaction>
</comment>
<dbReference type="Proteomes" id="UP000001219">
    <property type="component" value="Chromosome"/>
</dbReference>
<dbReference type="OrthoDB" id="9802228at2"/>
<dbReference type="FunFam" id="1.10.10.10:FF:000214">
    <property type="entry name" value="Methylated-DNA--protein-cysteine methyltransferase"/>
    <property type="match status" value="1"/>
</dbReference>
<dbReference type="Gene3D" id="3.30.160.70">
    <property type="entry name" value="Methylated DNA-protein cysteine methyltransferase domain"/>
    <property type="match status" value="1"/>
</dbReference>
<evidence type="ECO:0000256" key="4">
    <source>
        <dbReference type="ARBA" id="ARBA00022603"/>
    </source>
</evidence>
<evidence type="ECO:0000259" key="10">
    <source>
        <dbReference type="Pfam" id="PF01035"/>
    </source>
</evidence>
<dbReference type="InterPro" id="IPR036388">
    <property type="entry name" value="WH-like_DNA-bd_sf"/>
</dbReference>
<feature type="active site" description="Nucleophile; methyl group acceptor" evidence="9">
    <location>
        <position position="133"/>
    </location>
</feature>
<dbReference type="HOGENOM" id="CLU_000445_52_2_11"/>
<keyword evidence="4 9" id="KW-0489">Methyltransferase</keyword>
<comment type="subcellular location">
    <subcellularLocation>
        <location evidence="9">Cytoplasm</location>
    </subcellularLocation>
</comment>
<dbReference type="GO" id="GO:0006307">
    <property type="term" value="P:DNA alkylation repair"/>
    <property type="evidence" value="ECO:0007669"/>
    <property type="project" value="UniProtKB-UniRule"/>
</dbReference>
<name>D0L4Q9_GORB4</name>
<keyword evidence="3 9" id="KW-0963">Cytoplasm</keyword>
<accession>D0L4Q9</accession>
<dbReference type="AlphaFoldDB" id="D0L4Q9"/>
<comment type="miscellaneous">
    <text evidence="9">This enzyme catalyzes only one turnover and therefore is not strictly catalytic. According to one definition, an enzyme is a biocatalyst that acts repeatedly and over many reaction cycles.</text>
</comment>